<reference evidence="1" key="1">
    <citation type="submission" date="2022-11" db="EMBL/GenBank/DDBJ databases">
        <authorList>
            <person name="Hyden B.L."/>
            <person name="Feng K."/>
            <person name="Yates T."/>
            <person name="Jawdy S."/>
            <person name="Smart L.B."/>
            <person name="Muchero W."/>
        </authorList>
    </citation>
    <scope>NUCLEOTIDE SEQUENCE</scope>
    <source>
        <tissue evidence="1">Shoot tip</tissue>
    </source>
</reference>
<proteinExistence type="predicted"/>
<reference evidence="1" key="2">
    <citation type="journal article" date="2023" name="Int. J. Mol. Sci.">
        <title>De Novo Assembly and Annotation of 11 Diverse Shrub Willow (Salix) Genomes Reveals Novel Gene Organization in Sex-Linked Regions.</title>
        <authorList>
            <person name="Hyden B."/>
            <person name="Feng K."/>
            <person name="Yates T.B."/>
            <person name="Jawdy S."/>
            <person name="Cereghino C."/>
            <person name="Smart L.B."/>
            <person name="Muchero W."/>
        </authorList>
    </citation>
    <scope>NUCLEOTIDE SEQUENCE</scope>
    <source>
        <tissue evidence="1">Shoot tip</tissue>
    </source>
</reference>
<dbReference type="EMBL" id="JAPFFM010000002">
    <property type="protein sequence ID" value="KAJ6772662.1"/>
    <property type="molecule type" value="Genomic_DNA"/>
</dbReference>
<dbReference type="AlphaFoldDB" id="A0A9Q1AIT9"/>
<sequence length="80" mass="8938">MTIAIVALITDVASYTLSRELEQQTREREFSHSISCRSLSLVRSCFSLPPCAAASLSLQVSDLRWRLESMDTDLDERSSG</sequence>
<evidence type="ECO:0000313" key="1">
    <source>
        <dbReference type="EMBL" id="KAJ6772662.1"/>
    </source>
</evidence>
<organism evidence="1 2">
    <name type="scientific">Salix koriyanagi</name>
    <dbReference type="NCBI Taxonomy" id="2511006"/>
    <lineage>
        <taxon>Eukaryota</taxon>
        <taxon>Viridiplantae</taxon>
        <taxon>Streptophyta</taxon>
        <taxon>Embryophyta</taxon>
        <taxon>Tracheophyta</taxon>
        <taxon>Spermatophyta</taxon>
        <taxon>Magnoliopsida</taxon>
        <taxon>eudicotyledons</taxon>
        <taxon>Gunneridae</taxon>
        <taxon>Pentapetalae</taxon>
        <taxon>rosids</taxon>
        <taxon>fabids</taxon>
        <taxon>Malpighiales</taxon>
        <taxon>Salicaceae</taxon>
        <taxon>Saliceae</taxon>
        <taxon>Salix</taxon>
    </lineage>
</organism>
<accession>A0A9Q1AIT9</accession>
<keyword evidence="2" id="KW-1185">Reference proteome</keyword>
<protein>
    <submittedName>
        <fullName evidence="1">Uncharacterized protein</fullName>
    </submittedName>
</protein>
<comment type="caution">
    <text evidence="1">The sequence shown here is derived from an EMBL/GenBank/DDBJ whole genome shotgun (WGS) entry which is preliminary data.</text>
</comment>
<evidence type="ECO:0000313" key="2">
    <source>
        <dbReference type="Proteomes" id="UP001151752"/>
    </source>
</evidence>
<gene>
    <name evidence="1" type="ORF">OIU74_018802</name>
</gene>
<dbReference type="Proteomes" id="UP001151752">
    <property type="component" value="Chromosome 10"/>
</dbReference>
<name>A0A9Q1AIT9_9ROSI</name>